<evidence type="ECO:0000256" key="12">
    <source>
        <dbReference type="ARBA" id="ARBA00041199"/>
    </source>
</evidence>
<evidence type="ECO:0000256" key="9">
    <source>
        <dbReference type="ARBA" id="ARBA00022989"/>
    </source>
</evidence>
<gene>
    <name evidence="16" type="ORF">ACFODT_09345</name>
</gene>
<keyword evidence="10 14" id="KW-0472">Membrane</keyword>
<feature type="transmembrane region" description="Helical" evidence="14">
    <location>
        <begin position="587"/>
        <end position="613"/>
    </location>
</feature>
<evidence type="ECO:0000256" key="13">
    <source>
        <dbReference type="SAM" id="MobiDB-lite"/>
    </source>
</evidence>
<feature type="region of interest" description="Disordered" evidence="13">
    <location>
        <begin position="233"/>
        <end position="257"/>
    </location>
</feature>
<feature type="domain" description="ABC transporter" evidence="15">
    <location>
        <begin position="6"/>
        <end position="244"/>
    </location>
</feature>
<dbReference type="InterPro" id="IPR017871">
    <property type="entry name" value="ABC_transporter-like_CS"/>
</dbReference>
<dbReference type="SMART" id="SM00382">
    <property type="entry name" value="AAA"/>
    <property type="match status" value="1"/>
</dbReference>
<dbReference type="CDD" id="cd03255">
    <property type="entry name" value="ABC_MJ0796_LolCDE_FtsE"/>
    <property type="match status" value="1"/>
</dbReference>
<evidence type="ECO:0000256" key="3">
    <source>
        <dbReference type="ARBA" id="ARBA00022475"/>
    </source>
</evidence>
<dbReference type="InterPro" id="IPR003439">
    <property type="entry name" value="ABC_transporter-like_ATP-bd"/>
</dbReference>
<keyword evidence="17" id="KW-1185">Reference proteome</keyword>
<keyword evidence="4" id="KW-0997">Cell inner membrane</keyword>
<sequence length="664" mass="72069">MSSPLLEVRHVSRTFSAGDESLTVLKDINLTIHRGEMVAIVGSSGSGKSTLMNTLGCLDQPNQGQYLVNGQDTSHMDSDELARLRREYFGFIFQRYHLLGDLNALGNVEMPAVYAGVDRKTREARATELLTRLGLHDRLDHKPNQLSGGQQQRVSVARALMNGGDVILADEPTGALDSKSGQEMMQLLRELHQQGHTIVLVTHDMAVAEFADRIIEIKDGEILSDTVTKRAKQASATTTDSEHLSASSHEIDPPSPTRTFNLGGRFIDALLESFKMALIAMSNHKLRTFLTMLGIIIGIASVVSVVALGRGSQQAILANFKSMGTNTISVYPGSGFGDRKSGRIRTLNYSDVEALQAAPYVDSATPQISTSAVVRYLDKNKTARLTGVNEDFFRVKGFSLASGQLLDAQSTRAIALEAVINDNTKKEIFPDTNAVGKVLIINNIPVRIIGVTEPTSSPFGNSEQLEIWVPYTTVNTRFLGSYYLSTIIIRIKDGTPMKSGEQAINSLMKMRHGVKDFFTFNFDTVRKNVEKSTQTMAILISAIAIISLIVGGIGVMNIMLVSVTERTKEIGVRMAVGARQADILRQFLIEAVLVCLCGGAIGIGLAFGIGAVFDAMVKGNIQMVYSTASIIYAFVCSTLIGIVFGFLPARNAAKLNPIDALSRE</sequence>
<keyword evidence="3" id="KW-1003">Cell membrane</keyword>
<evidence type="ECO:0000256" key="7">
    <source>
        <dbReference type="ARBA" id="ARBA00022840"/>
    </source>
</evidence>
<evidence type="ECO:0000256" key="8">
    <source>
        <dbReference type="ARBA" id="ARBA00022967"/>
    </source>
</evidence>
<dbReference type="Pfam" id="PF12704">
    <property type="entry name" value="MacB_PCD"/>
    <property type="match status" value="1"/>
</dbReference>
<dbReference type="InterPro" id="IPR017911">
    <property type="entry name" value="MacB-like_ATP-bd"/>
</dbReference>
<dbReference type="Proteomes" id="UP001595384">
    <property type="component" value="Unassembled WGS sequence"/>
</dbReference>
<feature type="transmembrane region" description="Helical" evidence="14">
    <location>
        <begin position="536"/>
        <end position="560"/>
    </location>
</feature>
<keyword evidence="8" id="KW-1278">Translocase</keyword>
<evidence type="ECO:0000256" key="2">
    <source>
        <dbReference type="ARBA" id="ARBA00022448"/>
    </source>
</evidence>
<evidence type="ECO:0000256" key="11">
    <source>
        <dbReference type="ARBA" id="ARBA00038388"/>
    </source>
</evidence>
<dbReference type="InterPro" id="IPR003593">
    <property type="entry name" value="AAA+_ATPase"/>
</dbReference>
<dbReference type="InterPro" id="IPR050250">
    <property type="entry name" value="Macrolide_Exporter_MacB"/>
</dbReference>
<dbReference type="SUPFAM" id="SSF52540">
    <property type="entry name" value="P-loop containing nucleoside triphosphate hydrolases"/>
    <property type="match status" value="1"/>
</dbReference>
<feature type="transmembrane region" description="Helical" evidence="14">
    <location>
        <begin position="625"/>
        <end position="647"/>
    </location>
</feature>
<dbReference type="InterPro" id="IPR025857">
    <property type="entry name" value="MacB_PCD"/>
</dbReference>
<evidence type="ECO:0000313" key="17">
    <source>
        <dbReference type="Proteomes" id="UP001595384"/>
    </source>
</evidence>
<dbReference type="InterPro" id="IPR003838">
    <property type="entry name" value="ABC3_permease_C"/>
</dbReference>
<dbReference type="PANTHER" id="PTHR30572:SF14">
    <property type="entry name" value="MACROLIDE EXPORT ATP-BINDING_PERMEASE PROTEIN MACB"/>
    <property type="match status" value="1"/>
</dbReference>
<evidence type="ECO:0000256" key="1">
    <source>
        <dbReference type="ARBA" id="ARBA00004429"/>
    </source>
</evidence>
<protein>
    <recommendedName>
        <fullName evidence="12">Pyoverdine export ATP-binding/permease protein PvdT</fullName>
    </recommendedName>
</protein>
<feature type="compositionally biased region" description="Polar residues" evidence="13">
    <location>
        <begin position="234"/>
        <end position="248"/>
    </location>
</feature>
<evidence type="ECO:0000259" key="15">
    <source>
        <dbReference type="PROSITE" id="PS50893"/>
    </source>
</evidence>
<dbReference type="InterPro" id="IPR027417">
    <property type="entry name" value="P-loop_NTPase"/>
</dbReference>
<keyword evidence="2" id="KW-0813">Transport</keyword>
<proteinExistence type="inferred from homology"/>
<dbReference type="RefSeq" id="WP_123016073.1">
    <property type="nucleotide sequence ID" value="NZ_AP024911.1"/>
</dbReference>
<evidence type="ECO:0000256" key="6">
    <source>
        <dbReference type="ARBA" id="ARBA00022741"/>
    </source>
</evidence>
<evidence type="ECO:0000256" key="10">
    <source>
        <dbReference type="ARBA" id="ARBA00023136"/>
    </source>
</evidence>
<name>A0ABV7C7Q8_9VIBR</name>
<dbReference type="PROSITE" id="PS50893">
    <property type="entry name" value="ABC_TRANSPORTER_2"/>
    <property type="match status" value="1"/>
</dbReference>
<evidence type="ECO:0000256" key="4">
    <source>
        <dbReference type="ARBA" id="ARBA00022519"/>
    </source>
</evidence>
<evidence type="ECO:0000256" key="14">
    <source>
        <dbReference type="SAM" id="Phobius"/>
    </source>
</evidence>
<keyword evidence="7" id="KW-0067">ATP-binding</keyword>
<dbReference type="Pfam" id="PF02687">
    <property type="entry name" value="FtsX"/>
    <property type="match status" value="1"/>
</dbReference>
<comment type="caution">
    <text evidence="16">The sequence shown here is derived from an EMBL/GenBank/DDBJ whole genome shotgun (WGS) entry which is preliminary data.</text>
</comment>
<dbReference type="Gene3D" id="3.40.50.300">
    <property type="entry name" value="P-loop containing nucleotide triphosphate hydrolases"/>
    <property type="match status" value="1"/>
</dbReference>
<dbReference type="EMBL" id="JBHRSE010000060">
    <property type="protein sequence ID" value="MFC3024031.1"/>
    <property type="molecule type" value="Genomic_DNA"/>
</dbReference>
<accession>A0ABV7C7Q8</accession>
<comment type="subcellular location">
    <subcellularLocation>
        <location evidence="1">Cell inner membrane</location>
        <topology evidence="1">Multi-pass membrane protein</topology>
    </subcellularLocation>
</comment>
<comment type="similarity">
    <text evidence="11">Belongs to the ABC transporter superfamily. Macrolide exporter (TC 3.A.1.122) family.</text>
</comment>
<dbReference type="PROSITE" id="PS00211">
    <property type="entry name" value="ABC_TRANSPORTER_1"/>
    <property type="match status" value="1"/>
</dbReference>
<keyword evidence="5 14" id="KW-0812">Transmembrane</keyword>
<keyword evidence="6" id="KW-0547">Nucleotide-binding</keyword>
<dbReference type="PANTHER" id="PTHR30572">
    <property type="entry name" value="MEMBRANE COMPONENT OF TRANSPORTER-RELATED"/>
    <property type="match status" value="1"/>
</dbReference>
<feature type="transmembrane region" description="Helical" evidence="14">
    <location>
        <begin position="289"/>
        <end position="309"/>
    </location>
</feature>
<evidence type="ECO:0000256" key="5">
    <source>
        <dbReference type="ARBA" id="ARBA00022692"/>
    </source>
</evidence>
<organism evidence="16 17">
    <name type="scientific">Vibrio zhugei</name>
    <dbReference type="NCBI Taxonomy" id="2479546"/>
    <lineage>
        <taxon>Bacteria</taxon>
        <taxon>Pseudomonadati</taxon>
        <taxon>Pseudomonadota</taxon>
        <taxon>Gammaproteobacteria</taxon>
        <taxon>Vibrionales</taxon>
        <taxon>Vibrionaceae</taxon>
        <taxon>Vibrio</taxon>
    </lineage>
</organism>
<evidence type="ECO:0000313" key="16">
    <source>
        <dbReference type="EMBL" id="MFC3024031.1"/>
    </source>
</evidence>
<reference evidence="17" key="1">
    <citation type="journal article" date="2019" name="Int. J. Syst. Evol. Microbiol.">
        <title>The Global Catalogue of Microorganisms (GCM) 10K type strain sequencing project: providing services to taxonomists for standard genome sequencing and annotation.</title>
        <authorList>
            <consortium name="The Broad Institute Genomics Platform"/>
            <consortium name="The Broad Institute Genome Sequencing Center for Infectious Disease"/>
            <person name="Wu L."/>
            <person name="Ma J."/>
        </authorList>
    </citation>
    <scope>NUCLEOTIDE SEQUENCE [LARGE SCALE GENOMIC DNA]</scope>
    <source>
        <strain evidence="17">KCTC 62784</strain>
    </source>
</reference>
<keyword evidence="9 14" id="KW-1133">Transmembrane helix</keyword>
<dbReference type="Pfam" id="PF00005">
    <property type="entry name" value="ABC_tran"/>
    <property type="match status" value="1"/>
</dbReference>